<dbReference type="InterPro" id="IPR029063">
    <property type="entry name" value="SAM-dependent_MTases_sf"/>
</dbReference>
<dbReference type="PANTHER" id="PTHR12133:SF1">
    <property type="entry name" value="TRNA (ADENINE(58)-N(1))-METHYLTRANSFERASE, MITOCHONDRIAL"/>
    <property type="match status" value="1"/>
</dbReference>
<protein>
    <recommendedName>
        <fullName evidence="1">tRNA (adenine(58)-N(1))-methyltransferase</fullName>
        <ecNumber evidence="1">2.1.1.220</ecNumber>
    </recommendedName>
</protein>
<dbReference type="EMBL" id="JAIZAY010000003">
    <property type="protein sequence ID" value="KAJ8045847.1"/>
    <property type="molecule type" value="Genomic_DNA"/>
</dbReference>
<dbReference type="GO" id="GO:0160107">
    <property type="term" value="F:tRNA (adenine(58)-N1)-methyltransferase activity"/>
    <property type="evidence" value="ECO:0007669"/>
    <property type="project" value="UniProtKB-EC"/>
</dbReference>
<evidence type="ECO:0000313" key="5">
    <source>
        <dbReference type="Proteomes" id="UP001152320"/>
    </source>
</evidence>
<dbReference type="GO" id="GO:0030488">
    <property type="term" value="P:tRNA methylation"/>
    <property type="evidence" value="ECO:0007669"/>
    <property type="project" value="InterPro"/>
</dbReference>
<dbReference type="Proteomes" id="UP001152320">
    <property type="component" value="Chromosome 3"/>
</dbReference>
<dbReference type="Pfam" id="PF01135">
    <property type="entry name" value="PCMT"/>
    <property type="match status" value="1"/>
</dbReference>
<dbReference type="GO" id="GO:0031515">
    <property type="term" value="C:tRNA (m1A) methyltransferase complex"/>
    <property type="evidence" value="ECO:0007669"/>
    <property type="project" value="InterPro"/>
</dbReference>
<dbReference type="Pfam" id="PF21985">
    <property type="entry name" value="TR61B_FKBP-like"/>
    <property type="match status" value="1"/>
</dbReference>
<proteinExistence type="predicted"/>
<feature type="domain" description="TR61B FKBP-like" evidence="3">
    <location>
        <begin position="166"/>
        <end position="207"/>
    </location>
</feature>
<accession>A0A9Q1CI99</accession>
<evidence type="ECO:0000259" key="3">
    <source>
        <dbReference type="Pfam" id="PF21985"/>
    </source>
</evidence>
<dbReference type="PANTHER" id="PTHR12133">
    <property type="entry name" value="TRNA (ADENINE(58)-N(1))-METHYLTRANSFERASE"/>
    <property type="match status" value="1"/>
</dbReference>
<reference evidence="4" key="1">
    <citation type="submission" date="2021-10" db="EMBL/GenBank/DDBJ databases">
        <title>Tropical sea cucumber genome reveals ecological adaptation and Cuvierian tubules defense mechanism.</title>
        <authorList>
            <person name="Chen T."/>
        </authorList>
    </citation>
    <scope>NUCLEOTIDE SEQUENCE</scope>
    <source>
        <strain evidence="4">Nanhai2018</strain>
        <tissue evidence="4">Muscle</tissue>
    </source>
</reference>
<dbReference type="OrthoDB" id="5585464at2759"/>
<gene>
    <name evidence="4" type="ORF">HOLleu_08949</name>
</gene>
<dbReference type="SUPFAM" id="SSF53335">
    <property type="entry name" value="S-adenosyl-L-methionine-dependent methyltransferases"/>
    <property type="match status" value="1"/>
</dbReference>
<dbReference type="InterPro" id="IPR014816">
    <property type="entry name" value="tRNA_MeTrfase_Gcd14"/>
</dbReference>
<name>A0A9Q1CI99_HOLLE</name>
<evidence type="ECO:0000256" key="1">
    <source>
        <dbReference type="ARBA" id="ARBA00012796"/>
    </source>
</evidence>
<sequence length="274" mass="31063">MALLVKNLKKAPACLLYRQGKELTCFHLCCKYGYFWKVPSRSNFCDKKCENSVGDKTQPNPIEKHRVALFGRKRRLSPMDRINYMIETTTPQADQKDVTEIANNTEEDECKNLGVNNFRSVKTSNDSKSFSRQDIYSQSHQSERLVTQNVVLIDKEFVFVVMENVKAHVSLKEMFLLEAGKTFQCKHGKLHHTDIIGHPAGKVFVTDKDTPVLVRRPSLEEYVIHMKRKATISYPKDCSAMLMMVDVSPGDTILEAGTGSGAMTLFLSRAGTLY</sequence>
<keyword evidence="5" id="KW-1185">Reference proteome</keyword>
<evidence type="ECO:0000256" key="2">
    <source>
        <dbReference type="ARBA" id="ARBA00048481"/>
    </source>
</evidence>
<dbReference type="Gene3D" id="3.40.50.150">
    <property type="entry name" value="Vaccinia Virus protein VP39"/>
    <property type="match status" value="1"/>
</dbReference>
<comment type="catalytic activity">
    <reaction evidence="2">
        <text>an adenosine in mRNA + S-adenosyl-L-methionine = an N(1)-methyladenosine in mRNA + S-adenosyl-L-homocysteine + H(+)</text>
        <dbReference type="Rhea" id="RHEA:55392"/>
        <dbReference type="Rhea" id="RHEA-COMP:12414"/>
        <dbReference type="Rhea" id="RHEA-COMP:12415"/>
        <dbReference type="ChEBI" id="CHEBI:15378"/>
        <dbReference type="ChEBI" id="CHEBI:57856"/>
        <dbReference type="ChEBI" id="CHEBI:59789"/>
        <dbReference type="ChEBI" id="CHEBI:74411"/>
        <dbReference type="ChEBI" id="CHEBI:74491"/>
    </reaction>
</comment>
<dbReference type="AlphaFoldDB" id="A0A9Q1CI99"/>
<dbReference type="PROSITE" id="PS51620">
    <property type="entry name" value="SAM_TRM61"/>
    <property type="match status" value="1"/>
</dbReference>
<comment type="caution">
    <text evidence="4">The sequence shown here is derived from an EMBL/GenBank/DDBJ whole genome shotgun (WGS) entry which is preliminary data.</text>
</comment>
<organism evidence="4 5">
    <name type="scientific">Holothuria leucospilota</name>
    <name type="common">Black long sea cucumber</name>
    <name type="synonym">Mertensiothuria leucospilota</name>
    <dbReference type="NCBI Taxonomy" id="206669"/>
    <lineage>
        <taxon>Eukaryota</taxon>
        <taxon>Metazoa</taxon>
        <taxon>Echinodermata</taxon>
        <taxon>Eleutherozoa</taxon>
        <taxon>Echinozoa</taxon>
        <taxon>Holothuroidea</taxon>
        <taxon>Aspidochirotacea</taxon>
        <taxon>Aspidochirotida</taxon>
        <taxon>Holothuriidae</taxon>
        <taxon>Holothuria</taxon>
    </lineage>
</organism>
<dbReference type="GO" id="GO:0005739">
    <property type="term" value="C:mitochondrion"/>
    <property type="evidence" value="ECO:0007669"/>
    <property type="project" value="TreeGrafter"/>
</dbReference>
<evidence type="ECO:0000313" key="4">
    <source>
        <dbReference type="EMBL" id="KAJ8045847.1"/>
    </source>
</evidence>
<dbReference type="Gene3D" id="3.10.330.20">
    <property type="match status" value="1"/>
</dbReference>
<dbReference type="InterPro" id="IPR054151">
    <property type="entry name" value="TR61B_FKBP-like"/>
</dbReference>
<dbReference type="EC" id="2.1.1.220" evidence="1"/>